<keyword evidence="7" id="KW-0812">Transmembrane</keyword>
<comment type="similarity">
    <text evidence="2">Belongs to the protein kinase superfamily. Ser/Thr protein kinase family.</text>
</comment>
<keyword evidence="15" id="KW-0675">Receptor</keyword>
<dbReference type="GO" id="GO:0099402">
    <property type="term" value="P:plant organ development"/>
    <property type="evidence" value="ECO:0007669"/>
    <property type="project" value="UniProtKB-ARBA"/>
</dbReference>
<evidence type="ECO:0000256" key="11">
    <source>
        <dbReference type="ARBA" id="ARBA00022777"/>
    </source>
</evidence>
<dbReference type="Pfam" id="PF08263">
    <property type="entry name" value="LRRNT_2"/>
    <property type="match status" value="1"/>
</dbReference>
<dbReference type="Pfam" id="PF13855">
    <property type="entry name" value="LRR_8"/>
    <property type="match status" value="3"/>
</dbReference>
<keyword evidence="3" id="KW-1003">Cell membrane</keyword>
<dbReference type="FunFam" id="3.80.10.10:FF:000400">
    <property type="entry name" value="Nuclear pore complex protein NUP107"/>
    <property type="match status" value="1"/>
</dbReference>
<accession>A0A835BFB3</accession>
<evidence type="ECO:0000256" key="8">
    <source>
        <dbReference type="ARBA" id="ARBA00022729"/>
    </source>
</evidence>
<evidence type="ECO:0000259" key="19">
    <source>
        <dbReference type="PROSITE" id="PS50011"/>
    </source>
</evidence>
<evidence type="ECO:0000256" key="12">
    <source>
        <dbReference type="ARBA" id="ARBA00022840"/>
    </source>
</evidence>
<evidence type="ECO:0000256" key="18">
    <source>
        <dbReference type="SAM" id="SignalP"/>
    </source>
</evidence>
<dbReference type="PANTHER" id="PTHR48056:SF29">
    <property type="entry name" value="RECEPTOR-LIKE PROTEIN KINASE HSL1"/>
    <property type="match status" value="1"/>
</dbReference>
<dbReference type="GO" id="GO:0004674">
    <property type="term" value="F:protein serine/threonine kinase activity"/>
    <property type="evidence" value="ECO:0007669"/>
    <property type="project" value="UniProtKB-KW"/>
</dbReference>
<dbReference type="InterPro" id="IPR000719">
    <property type="entry name" value="Prot_kinase_dom"/>
</dbReference>
<keyword evidence="10 17" id="KW-0547">Nucleotide-binding</keyword>
<feature type="signal peptide" evidence="18">
    <location>
        <begin position="1"/>
        <end position="32"/>
    </location>
</feature>
<dbReference type="SMART" id="SM00369">
    <property type="entry name" value="LRR_TYP"/>
    <property type="match status" value="5"/>
</dbReference>
<keyword evidence="14" id="KW-0472">Membrane</keyword>
<feature type="binding site" evidence="17">
    <location>
        <position position="628"/>
    </location>
    <ligand>
        <name>ATP</name>
        <dbReference type="ChEBI" id="CHEBI:30616"/>
    </ligand>
</feature>
<evidence type="ECO:0000256" key="1">
    <source>
        <dbReference type="ARBA" id="ARBA00004162"/>
    </source>
</evidence>
<feature type="domain" description="Protein kinase" evidence="19">
    <location>
        <begin position="595"/>
        <end position="887"/>
    </location>
</feature>
<evidence type="ECO:0000256" key="14">
    <source>
        <dbReference type="ARBA" id="ARBA00023136"/>
    </source>
</evidence>
<keyword evidence="8 18" id="KW-0732">Signal</keyword>
<dbReference type="GO" id="GO:0009653">
    <property type="term" value="P:anatomical structure morphogenesis"/>
    <property type="evidence" value="ECO:0007669"/>
    <property type="project" value="UniProtKB-ARBA"/>
</dbReference>
<dbReference type="InterPro" id="IPR032675">
    <property type="entry name" value="LRR_dom_sf"/>
</dbReference>
<evidence type="ECO:0000313" key="20">
    <source>
        <dbReference type="EMBL" id="KAF8696376.1"/>
    </source>
</evidence>
<dbReference type="Pfam" id="PF00560">
    <property type="entry name" value="LRR_1"/>
    <property type="match status" value="2"/>
</dbReference>
<evidence type="ECO:0000256" key="13">
    <source>
        <dbReference type="ARBA" id="ARBA00022989"/>
    </source>
</evidence>
<dbReference type="PROSITE" id="PS00108">
    <property type="entry name" value="PROTEIN_KINASE_ST"/>
    <property type="match status" value="1"/>
</dbReference>
<organism evidence="20 21">
    <name type="scientific">Digitaria exilis</name>
    <dbReference type="NCBI Taxonomy" id="1010633"/>
    <lineage>
        <taxon>Eukaryota</taxon>
        <taxon>Viridiplantae</taxon>
        <taxon>Streptophyta</taxon>
        <taxon>Embryophyta</taxon>
        <taxon>Tracheophyta</taxon>
        <taxon>Spermatophyta</taxon>
        <taxon>Magnoliopsida</taxon>
        <taxon>Liliopsida</taxon>
        <taxon>Poales</taxon>
        <taxon>Poaceae</taxon>
        <taxon>PACMAD clade</taxon>
        <taxon>Panicoideae</taxon>
        <taxon>Panicodae</taxon>
        <taxon>Paniceae</taxon>
        <taxon>Anthephorinae</taxon>
        <taxon>Digitaria</taxon>
    </lineage>
</organism>
<feature type="chain" id="PRO_5032347183" description="Protein kinase domain-containing protein" evidence="18">
    <location>
        <begin position="33"/>
        <end position="940"/>
    </location>
</feature>
<evidence type="ECO:0000256" key="10">
    <source>
        <dbReference type="ARBA" id="ARBA00022741"/>
    </source>
</evidence>
<evidence type="ECO:0000256" key="5">
    <source>
        <dbReference type="ARBA" id="ARBA00022614"/>
    </source>
</evidence>
<reference evidence="20" key="1">
    <citation type="submission" date="2020-07" db="EMBL/GenBank/DDBJ databases">
        <title>Genome sequence and genetic diversity analysis of an under-domesticated orphan crop, white fonio (Digitaria exilis).</title>
        <authorList>
            <person name="Bennetzen J.L."/>
            <person name="Chen S."/>
            <person name="Ma X."/>
            <person name="Wang X."/>
            <person name="Yssel A.E.J."/>
            <person name="Chaluvadi S.R."/>
            <person name="Johnson M."/>
            <person name="Gangashetty P."/>
            <person name="Hamidou F."/>
            <person name="Sanogo M.D."/>
            <person name="Zwaenepoel A."/>
            <person name="Wallace J."/>
            <person name="Van De Peer Y."/>
            <person name="Van Deynze A."/>
        </authorList>
    </citation>
    <scope>NUCLEOTIDE SEQUENCE</scope>
    <source>
        <tissue evidence="20">Leaves</tissue>
    </source>
</reference>
<dbReference type="PROSITE" id="PS50011">
    <property type="entry name" value="PROTEIN_KINASE_DOM"/>
    <property type="match status" value="1"/>
</dbReference>
<dbReference type="InterPro" id="IPR013210">
    <property type="entry name" value="LRR_N_plant-typ"/>
</dbReference>
<dbReference type="InterPro" id="IPR001245">
    <property type="entry name" value="Ser-Thr/Tyr_kinase_cat_dom"/>
</dbReference>
<dbReference type="Gene3D" id="3.80.10.10">
    <property type="entry name" value="Ribonuclease Inhibitor"/>
    <property type="match status" value="3"/>
</dbReference>
<dbReference type="InterPro" id="IPR003591">
    <property type="entry name" value="Leu-rich_rpt_typical-subtyp"/>
</dbReference>
<keyword evidence="13" id="KW-1133">Transmembrane helix</keyword>
<evidence type="ECO:0000256" key="6">
    <source>
        <dbReference type="ARBA" id="ARBA00022679"/>
    </source>
</evidence>
<comment type="caution">
    <text evidence="20">The sequence shown here is derived from an EMBL/GenBank/DDBJ whole genome shotgun (WGS) entry which is preliminary data.</text>
</comment>
<dbReference type="Proteomes" id="UP000636709">
    <property type="component" value="Unassembled WGS sequence"/>
</dbReference>
<dbReference type="GO" id="GO:0005886">
    <property type="term" value="C:plasma membrane"/>
    <property type="evidence" value="ECO:0007669"/>
    <property type="project" value="UniProtKB-SubCell"/>
</dbReference>
<gene>
    <name evidence="20" type="ORF">HU200_037285</name>
</gene>
<evidence type="ECO:0000256" key="9">
    <source>
        <dbReference type="ARBA" id="ARBA00022737"/>
    </source>
</evidence>
<dbReference type="GO" id="GO:0033612">
    <property type="term" value="F:receptor serine/threonine kinase binding"/>
    <property type="evidence" value="ECO:0007669"/>
    <property type="project" value="TreeGrafter"/>
</dbReference>
<dbReference type="InterPro" id="IPR001611">
    <property type="entry name" value="Leu-rich_rpt"/>
</dbReference>
<dbReference type="InterPro" id="IPR008271">
    <property type="entry name" value="Ser/Thr_kinase_AS"/>
</dbReference>
<keyword evidence="6" id="KW-0808">Transferase</keyword>
<dbReference type="EMBL" id="JACEFO010001882">
    <property type="protein sequence ID" value="KAF8696376.1"/>
    <property type="molecule type" value="Genomic_DNA"/>
</dbReference>
<keyword evidence="16" id="KW-0325">Glycoprotein</keyword>
<dbReference type="InterPro" id="IPR050647">
    <property type="entry name" value="Plant_LRR-RLKs"/>
</dbReference>
<dbReference type="FunFam" id="3.80.10.10:FF:000095">
    <property type="entry name" value="LRR receptor-like serine/threonine-protein kinase GSO1"/>
    <property type="match status" value="1"/>
</dbReference>
<sequence length="940" mass="100792">MAPPRRAYLHLPLALLLLPCFCLLLLLRGAAAQPQQPAAGDAPQLLAIKAAWGDPPVLAAWNATAAAALCAWPYVGCDAAGRVANLTLANTNVTGPIPDAIGNLTGLTLLDVSNNNINGSFPTALYRCRSLLYLNLSQNYLAGVLPADIGSGLGENLTTLDLNGNYFNGTIPASLSGLRNLQFLALNGNRFTGTIPADLGELTNLQYLYVAYNPFDAGQLPGSFKNLTNLVGLYATQCNFVGEFPNFVWSFKNLQMLSLYTNNFSGDLVVDGSFAAYSLTLIDISVNNISGVIPEVFGRLDNLTSLIIFTNNFHGDIPASIGQLPSLQVLRIYGNRLTGTLPPELGKHSPGLNRIEADFNELTGPIPEGLCAGGQFQWFTAKGNNLNGSIPAGLANCTTLYRLQLDSNNLTGNNQFSGNIPATAGALHDFSAGNNQFSGPIPASLGDGMPLLLTLNLSGNYLSEGIPTSIAKLSNMSQMDLSRNQLTGDIPAELGSMPALSLLDLSSNKLSGLSGTIPSGFATGAYDDSFLDNPGLCTTDSAPGKLNGVRSSAAFAFFVVRDIKKRRRVAEEDGWKLTPFVQDLGFGDASILRGLKEENVVGRGGSGRVYRVTYTNRLNGRAGAVAVKQILTAGKLNEKMEREFESEAGILGNLRHINIVRLVCCLSNAESKLLVYDYMDNGSLDTWLHGEALVSGGHPMARARSARREQLDWPTRLKVAVGAAQGLSYMHHECEPPIVHRDVKTSNILLDSEFRAKVADFGLARMLVQAGAPETMSAVAGSFGYMAPECAYTKKVNEKVDVYSFGVVLLELTTGKEANDGGEHGSLAKWARHHCQSEGSIADATDKSIRYAGYSNEIEVVFRLGVLCTADMPSKRPTMKGVLQILVECSEQTHHKSKTERVPEYDAAPLLLPHHGSRRKQLSNGSGIDIEEKSDFDSIV</sequence>
<evidence type="ECO:0000256" key="7">
    <source>
        <dbReference type="ARBA" id="ARBA00022692"/>
    </source>
</evidence>
<dbReference type="SMART" id="SM00220">
    <property type="entry name" value="S_TKc"/>
    <property type="match status" value="1"/>
</dbReference>
<dbReference type="FunFam" id="3.80.10.10:FF:000041">
    <property type="entry name" value="LRR receptor-like serine/threonine-protein kinase ERECTA"/>
    <property type="match status" value="1"/>
</dbReference>
<dbReference type="PANTHER" id="PTHR48056">
    <property type="entry name" value="LRR RECEPTOR-LIKE SERINE/THREONINE-PROTEIN KINASE-RELATED"/>
    <property type="match status" value="1"/>
</dbReference>
<dbReference type="Gene3D" id="1.10.510.10">
    <property type="entry name" value="Transferase(Phosphotransferase) domain 1"/>
    <property type="match status" value="1"/>
</dbReference>
<dbReference type="InterPro" id="IPR017441">
    <property type="entry name" value="Protein_kinase_ATP_BS"/>
</dbReference>
<protein>
    <recommendedName>
        <fullName evidence="19">Protein kinase domain-containing protein</fullName>
    </recommendedName>
</protein>
<evidence type="ECO:0000256" key="3">
    <source>
        <dbReference type="ARBA" id="ARBA00022475"/>
    </source>
</evidence>
<keyword evidence="21" id="KW-1185">Reference proteome</keyword>
<proteinExistence type="inferred from homology"/>
<evidence type="ECO:0000256" key="17">
    <source>
        <dbReference type="PROSITE-ProRule" id="PRU10141"/>
    </source>
</evidence>
<keyword evidence="11" id="KW-0418">Kinase</keyword>
<evidence type="ECO:0000256" key="2">
    <source>
        <dbReference type="ARBA" id="ARBA00008684"/>
    </source>
</evidence>
<comment type="subcellular location">
    <subcellularLocation>
        <location evidence="1">Cell membrane</location>
        <topology evidence="1">Single-pass membrane protein</topology>
    </subcellularLocation>
</comment>
<dbReference type="Pfam" id="PF07714">
    <property type="entry name" value="PK_Tyr_Ser-Thr"/>
    <property type="match status" value="1"/>
</dbReference>
<evidence type="ECO:0000256" key="15">
    <source>
        <dbReference type="ARBA" id="ARBA00023170"/>
    </source>
</evidence>
<name>A0A835BFB3_9POAL</name>
<dbReference type="AlphaFoldDB" id="A0A835BFB3"/>
<evidence type="ECO:0000256" key="4">
    <source>
        <dbReference type="ARBA" id="ARBA00022527"/>
    </source>
</evidence>
<keyword evidence="5" id="KW-0433">Leucine-rich repeat</keyword>
<dbReference type="GO" id="GO:0005524">
    <property type="term" value="F:ATP binding"/>
    <property type="evidence" value="ECO:0007669"/>
    <property type="project" value="UniProtKB-UniRule"/>
</dbReference>
<keyword evidence="9" id="KW-0677">Repeat</keyword>
<dbReference type="Gene3D" id="3.30.200.20">
    <property type="entry name" value="Phosphorylase Kinase, domain 1"/>
    <property type="match status" value="1"/>
</dbReference>
<dbReference type="OrthoDB" id="676979at2759"/>
<keyword evidence="4" id="KW-0723">Serine/threonine-protein kinase</keyword>
<keyword evidence="12 17" id="KW-0067">ATP-binding</keyword>
<dbReference type="FunFam" id="1.10.510.10:FF:000714">
    <property type="entry name" value="Kinase family with leucine-rich repeat domain-containing protein"/>
    <property type="match status" value="1"/>
</dbReference>
<dbReference type="InterPro" id="IPR011009">
    <property type="entry name" value="Kinase-like_dom_sf"/>
</dbReference>
<dbReference type="SUPFAM" id="SSF56112">
    <property type="entry name" value="Protein kinase-like (PK-like)"/>
    <property type="match status" value="1"/>
</dbReference>
<evidence type="ECO:0000313" key="21">
    <source>
        <dbReference type="Proteomes" id="UP000636709"/>
    </source>
</evidence>
<dbReference type="PROSITE" id="PS00107">
    <property type="entry name" value="PROTEIN_KINASE_ATP"/>
    <property type="match status" value="1"/>
</dbReference>
<evidence type="ECO:0000256" key="16">
    <source>
        <dbReference type="ARBA" id="ARBA00023180"/>
    </source>
</evidence>
<dbReference type="SUPFAM" id="SSF52058">
    <property type="entry name" value="L domain-like"/>
    <property type="match status" value="2"/>
</dbReference>